<dbReference type="SMART" id="SM00293">
    <property type="entry name" value="PWWP"/>
    <property type="match status" value="1"/>
</dbReference>
<dbReference type="InterPro" id="IPR036875">
    <property type="entry name" value="Znf_CCHC_sf"/>
</dbReference>
<reference evidence="5 6" key="1">
    <citation type="submission" date="2024-05" db="EMBL/GenBank/DDBJ databases">
        <title>Culex pipiens pipiens assembly and annotation.</title>
        <authorList>
            <person name="Alout H."/>
            <person name="Durand T."/>
        </authorList>
    </citation>
    <scope>NUCLEOTIDE SEQUENCE [LARGE SCALE GENOMIC DNA]</scope>
    <source>
        <strain evidence="5">HA-2024</strain>
        <tissue evidence="5">Whole body</tissue>
    </source>
</reference>
<dbReference type="Gene3D" id="4.10.60.10">
    <property type="entry name" value="Zinc finger, CCHC-type"/>
    <property type="match status" value="1"/>
</dbReference>
<dbReference type="SMART" id="SM00343">
    <property type="entry name" value="ZnF_C2HC"/>
    <property type="match status" value="1"/>
</dbReference>
<sequence>MDRAQKKNTVGFDFGRDGVMPTLKEAITFLVQVLTIKDTEVHSVYLDISDKTFFVKFTDEMTLKETTQRLRQTETFKYADEREVQVHVAVADGFFRYVRLFDLPPEVTDAEIAKALAKFGTVRQLVREKLPLELGFNAFSGTRGAHMEVKTEIPPALYIGHYKCRIFYEGLRNRCFTCKQEGHVKADCPQKASAHRTPASDGTPSNGCEPVDYAAALKGLGSPLPALPALPLPAIPNGERLMSLVNEPDDRMIVSPKEGGDSEGTVKPENRMIVSPKEGGDSEETVEVKKRRTDSPKEGGKSDGRVEPDRAGGDSDGAGDSMEMSPNGVEPPKPPRGRLTDKTPKGESECESGRMPLYNEIVWAKYSAFKFWPALTIALPVDPDVVYRRQHKQKDTSVRFFDPHDFGWINRRRIYIYHEGDSDIVASGSSRT</sequence>
<keyword evidence="1" id="KW-0479">Metal-binding</keyword>
<feature type="compositionally biased region" description="Basic and acidic residues" evidence="2">
    <location>
        <begin position="338"/>
        <end position="351"/>
    </location>
</feature>
<evidence type="ECO:0000313" key="6">
    <source>
        <dbReference type="Proteomes" id="UP001562425"/>
    </source>
</evidence>
<feature type="domain" description="CCHC-type" evidence="3">
    <location>
        <begin position="174"/>
        <end position="190"/>
    </location>
</feature>
<evidence type="ECO:0008006" key="7">
    <source>
        <dbReference type="Google" id="ProtNLM"/>
    </source>
</evidence>
<dbReference type="SUPFAM" id="SSF63748">
    <property type="entry name" value="Tudor/PWWP/MBT"/>
    <property type="match status" value="1"/>
</dbReference>
<evidence type="ECO:0000259" key="4">
    <source>
        <dbReference type="PROSITE" id="PS50812"/>
    </source>
</evidence>
<keyword evidence="1" id="KW-0863">Zinc-finger</keyword>
<keyword evidence="6" id="KW-1185">Reference proteome</keyword>
<name>A0ABD1DCT4_CULPP</name>
<dbReference type="GO" id="GO:0008270">
    <property type="term" value="F:zinc ion binding"/>
    <property type="evidence" value="ECO:0007669"/>
    <property type="project" value="UniProtKB-KW"/>
</dbReference>
<gene>
    <name evidence="5" type="ORF">pipiens_009816</name>
</gene>
<dbReference type="InterPro" id="IPR001878">
    <property type="entry name" value="Znf_CCHC"/>
</dbReference>
<evidence type="ECO:0000256" key="2">
    <source>
        <dbReference type="SAM" id="MobiDB-lite"/>
    </source>
</evidence>
<dbReference type="AlphaFoldDB" id="A0ABD1DCT4"/>
<dbReference type="Pfam" id="PF00855">
    <property type="entry name" value="PWWP"/>
    <property type="match status" value="1"/>
</dbReference>
<organism evidence="5 6">
    <name type="scientific">Culex pipiens pipiens</name>
    <name type="common">Northern house mosquito</name>
    <dbReference type="NCBI Taxonomy" id="38569"/>
    <lineage>
        <taxon>Eukaryota</taxon>
        <taxon>Metazoa</taxon>
        <taxon>Ecdysozoa</taxon>
        <taxon>Arthropoda</taxon>
        <taxon>Hexapoda</taxon>
        <taxon>Insecta</taxon>
        <taxon>Pterygota</taxon>
        <taxon>Neoptera</taxon>
        <taxon>Endopterygota</taxon>
        <taxon>Diptera</taxon>
        <taxon>Nematocera</taxon>
        <taxon>Culicoidea</taxon>
        <taxon>Culicidae</taxon>
        <taxon>Culicinae</taxon>
        <taxon>Culicini</taxon>
        <taxon>Culex</taxon>
        <taxon>Culex</taxon>
    </lineage>
</organism>
<dbReference type="Pfam" id="PF00098">
    <property type="entry name" value="zf-CCHC"/>
    <property type="match status" value="1"/>
</dbReference>
<feature type="compositionally biased region" description="Basic and acidic residues" evidence="2">
    <location>
        <begin position="293"/>
        <end position="313"/>
    </location>
</feature>
<dbReference type="PROSITE" id="PS50158">
    <property type="entry name" value="ZF_CCHC"/>
    <property type="match status" value="1"/>
</dbReference>
<proteinExistence type="predicted"/>
<accession>A0ABD1DCT4</accession>
<dbReference type="PROSITE" id="PS50812">
    <property type="entry name" value="PWWP"/>
    <property type="match status" value="1"/>
</dbReference>
<evidence type="ECO:0000313" key="5">
    <source>
        <dbReference type="EMBL" id="KAL1397367.1"/>
    </source>
</evidence>
<dbReference type="EMBL" id="JBEHCU010006334">
    <property type="protein sequence ID" value="KAL1397367.1"/>
    <property type="molecule type" value="Genomic_DNA"/>
</dbReference>
<keyword evidence="1" id="KW-0862">Zinc</keyword>
<feature type="domain" description="PWWP" evidence="4">
    <location>
        <begin position="358"/>
        <end position="420"/>
    </location>
</feature>
<evidence type="ECO:0000259" key="3">
    <source>
        <dbReference type="PROSITE" id="PS50158"/>
    </source>
</evidence>
<protein>
    <recommendedName>
        <fullName evidence="7">CCHC-type domain-containing protein</fullName>
    </recommendedName>
</protein>
<dbReference type="InterPro" id="IPR000313">
    <property type="entry name" value="PWWP_dom"/>
</dbReference>
<feature type="compositionally biased region" description="Basic and acidic residues" evidence="2">
    <location>
        <begin position="251"/>
        <end position="270"/>
    </location>
</feature>
<dbReference type="SUPFAM" id="SSF57756">
    <property type="entry name" value="Retrovirus zinc finger-like domains"/>
    <property type="match status" value="1"/>
</dbReference>
<evidence type="ECO:0000256" key="1">
    <source>
        <dbReference type="PROSITE-ProRule" id="PRU00047"/>
    </source>
</evidence>
<dbReference type="Gene3D" id="2.30.30.140">
    <property type="match status" value="1"/>
</dbReference>
<feature type="region of interest" description="Disordered" evidence="2">
    <location>
        <begin position="251"/>
        <end position="351"/>
    </location>
</feature>
<comment type="caution">
    <text evidence="5">The sequence shown here is derived from an EMBL/GenBank/DDBJ whole genome shotgun (WGS) entry which is preliminary data.</text>
</comment>
<dbReference type="Proteomes" id="UP001562425">
    <property type="component" value="Unassembled WGS sequence"/>
</dbReference>